<dbReference type="EMBL" id="WSZM01000007">
    <property type="protein sequence ID" value="KAF4047187.1"/>
    <property type="molecule type" value="Genomic_DNA"/>
</dbReference>
<reference evidence="1" key="1">
    <citation type="submission" date="2020-04" db="EMBL/GenBank/DDBJ databases">
        <title>Hybrid Assembly of Korean Phytophthora infestans isolates.</title>
        <authorList>
            <person name="Prokchorchik M."/>
            <person name="Lee Y."/>
            <person name="Seo J."/>
            <person name="Cho J.-H."/>
            <person name="Park Y.-E."/>
            <person name="Jang D.-C."/>
            <person name="Im J.-S."/>
            <person name="Choi J.-G."/>
            <person name="Park H.-J."/>
            <person name="Lee G.-B."/>
            <person name="Lee Y.-G."/>
            <person name="Hong S.-Y."/>
            <person name="Cho K."/>
            <person name="Sohn K.H."/>
        </authorList>
    </citation>
    <scope>NUCLEOTIDE SEQUENCE</scope>
    <source>
        <strain evidence="1">KR_1_A1</strain>
    </source>
</reference>
<dbReference type="AlphaFoldDB" id="A0A833SEK1"/>
<comment type="caution">
    <text evidence="1">The sequence shown here is derived from an EMBL/GenBank/DDBJ whole genome shotgun (WGS) entry which is preliminary data.</text>
</comment>
<organism evidence="1 2">
    <name type="scientific">Phytophthora infestans</name>
    <name type="common">Potato late blight agent</name>
    <name type="synonym">Botrytis infestans</name>
    <dbReference type="NCBI Taxonomy" id="4787"/>
    <lineage>
        <taxon>Eukaryota</taxon>
        <taxon>Sar</taxon>
        <taxon>Stramenopiles</taxon>
        <taxon>Oomycota</taxon>
        <taxon>Peronosporomycetes</taxon>
        <taxon>Peronosporales</taxon>
        <taxon>Peronosporaceae</taxon>
        <taxon>Phytophthora</taxon>
    </lineage>
</organism>
<protein>
    <submittedName>
        <fullName evidence="1">Uncharacterized protein</fullName>
    </submittedName>
</protein>
<gene>
    <name evidence="1" type="ORF">GN244_ATG00320</name>
</gene>
<evidence type="ECO:0000313" key="1">
    <source>
        <dbReference type="EMBL" id="KAF4047187.1"/>
    </source>
</evidence>
<keyword evidence="2" id="KW-1185">Reference proteome</keyword>
<sequence length="264" mass="29294">MFGNPAVNGNGVLDDPLYSTLLASGDSSTDSWPFHDIGAPHDVLVPKGEACQAISELLSRVTHQAGEYSFGGAAKTLPVMPGMALKGDEEFISLPLQRDNCEKLLKVCTKEGQKLWTLPGDHVEMRNPEWSAGLEQLSELSAVRMGYKGVRMEIVLSKLMVMLRWELCGERGGTKNLFRYTLGGHKGVAAFKPHFVLYTAGAFYTMEEVTSGFSLMLVYSLCLPLDLRFIRGTNGSDLLRLELADNIMKLSHEQREKFKFSKRN</sequence>
<accession>A0A833SEK1</accession>
<evidence type="ECO:0000313" key="2">
    <source>
        <dbReference type="Proteomes" id="UP000602510"/>
    </source>
</evidence>
<proteinExistence type="predicted"/>
<dbReference type="Proteomes" id="UP000602510">
    <property type="component" value="Unassembled WGS sequence"/>
</dbReference>
<name>A0A833SEK1_PHYIN</name>